<comment type="caution">
    <text evidence="3">The sequence shown here is derived from an EMBL/GenBank/DDBJ whole genome shotgun (WGS) entry which is preliminary data.</text>
</comment>
<organism evidence="3 5">
    <name type="scientific">Cucumis melo var. makuwa</name>
    <name type="common">Oriental melon</name>
    <dbReference type="NCBI Taxonomy" id="1194695"/>
    <lineage>
        <taxon>Eukaryota</taxon>
        <taxon>Viridiplantae</taxon>
        <taxon>Streptophyta</taxon>
        <taxon>Embryophyta</taxon>
        <taxon>Tracheophyta</taxon>
        <taxon>Spermatophyta</taxon>
        <taxon>Magnoliopsida</taxon>
        <taxon>eudicotyledons</taxon>
        <taxon>Gunneridae</taxon>
        <taxon>Pentapetalae</taxon>
        <taxon>rosids</taxon>
        <taxon>fabids</taxon>
        <taxon>Cucurbitales</taxon>
        <taxon>Cucurbitaceae</taxon>
        <taxon>Benincaseae</taxon>
        <taxon>Cucumis</taxon>
    </lineage>
</organism>
<protein>
    <submittedName>
        <fullName evidence="3">GDSL esterase/lipase</fullName>
    </submittedName>
</protein>
<dbReference type="EMBL" id="SSTD01012547">
    <property type="protein sequence ID" value="TYK08619.1"/>
    <property type="molecule type" value="Genomic_DNA"/>
</dbReference>
<reference evidence="4 5" key="1">
    <citation type="submission" date="2019-08" db="EMBL/GenBank/DDBJ databases">
        <title>Draft genome sequences of two oriental melons (Cucumis melo L. var makuwa).</title>
        <authorList>
            <person name="Kwon S.-Y."/>
        </authorList>
    </citation>
    <scope>NUCLEOTIDE SEQUENCE [LARGE SCALE GENOMIC DNA]</scope>
    <source>
        <strain evidence="5">cv. Chang Bougi</strain>
        <strain evidence="4">cv. SW 3</strain>
        <tissue evidence="3">Leaf</tissue>
    </source>
</reference>
<evidence type="ECO:0000313" key="4">
    <source>
        <dbReference type="Proteomes" id="UP000321393"/>
    </source>
</evidence>
<proteinExistence type="predicted"/>
<feature type="region of interest" description="Disordered" evidence="1">
    <location>
        <begin position="22"/>
        <end position="41"/>
    </location>
</feature>
<evidence type="ECO:0000313" key="5">
    <source>
        <dbReference type="Proteomes" id="UP000321947"/>
    </source>
</evidence>
<gene>
    <name evidence="3" type="ORF">E5676_scaffold3734G00500</name>
    <name evidence="2" type="ORF">E6C27_scaffold24G004500</name>
</gene>
<evidence type="ECO:0000313" key="3">
    <source>
        <dbReference type="EMBL" id="TYK08619.1"/>
    </source>
</evidence>
<name>A0A5D3CE48_CUCMM</name>
<evidence type="ECO:0000256" key="1">
    <source>
        <dbReference type="SAM" id="MobiDB-lite"/>
    </source>
</evidence>
<sequence>MFHGESVNLHRGIERFYERTSSDPFYEGTSSDPFHERTSNNPFSEDNEMLGMLHDLQASIQHEEEMEEGLENDMLINSGVEQKTTNIFKELLNQALLQSQVSFLMWAEATPEYIKLVMGDLLEQSKINKVARVMQPYNHSVDPSHFYNDSTSSLNNKVN</sequence>
<dbReference type="AlphaFoldDB" id="A0A5D3CE48"/>
<dbReference type="Proteomes" id="UP000321947">
    <property type="component" value="Unassembled WGS sequence"/>
</dbReference>
<dbReference type="Proteomes" id="UP000321393">
    <property type="component" value="Unassembled WGS sequence"/>
</dbReference>
<dbReference type="EMBL" id="SSTE01008830">
    <property type="protein sequence ID" value="KAA0054643.1"/>
    <property type="molecule type" value="Genomic_DNA"/>
</dbReference>
<accession>A0A5D3CE48</accession>
<evidence type="ECO:0000313" key="2">
    <source>
        <dbReference type="EMBL" id="KAA0054643.1"/>
    </source>
</evidence>